<dbReference type="PANTHER" id="PTHR42756">
    <property type="entry name" value="TRANSCRIPTIONAL REGULATOR, MARR"/>
    <property type="match status" value="1"/>
</dbReference>
<proteinExistence type="predicted"/>
<evidence type="ECO:0000256" key="1">
    <source>
        <dbReference type="ARBA" id="ARBA00023015"/>
    </source>
</evidence>
<reference evidence="5 6" key="1">
    <citation type="submission" date="2021-05" db="EMBL/GenBank/DDBJ databases">
        <title>Fusibacter ferrireducens sp. nov., an anaerobic, sulfur- and Fe-reducing bacterium isolated from the mangrove sediment.</title>
        <authorList>
            <person name="Qiu D."/>
        </authorList>
    </citation>
    <scope>NUCLEOTIDE SEQUENCE [LARGE SCALE GENOMIC DNA]</scope>
    <source>
        <strain evidence="5 6">DSM 12116</strain>
    </source>
</reference>
<dbReference type="SUPFAM" id="SSF46785">
    <property type="entry name" value="Winged helix' DNA-binding domain"/>
    <property type="match status" value="1"/>
</dbReference>
<sequence length="152" mass="17574">MEKKNVDRIYRIMQTFQRMHMVNPNASEIARGDLMMMKRIAMNSDDGDGIMISKLAALMEISNSAVSQKISALEEKGYVERYSTKNDRRRVYAKMTLEGQAVLDRENARLIASMTKIFERMGEEDTEKFIELLDKLYSVVNEMRHDHKNGCG</sequence>
<dbReference type="PROSITE" id="PS50995">
    <property type="entry name" value="HTH_MARR_2"/>
    <property type="match status" value="1"/>
</dbReference>
<dbReference type="InterPro" id="IPR023187">
    <property type="entry name" value="Tscrpt_reg_MarR-type_CS"/>
</dbReference>
<dbReference type="PROSITE" id="PS01117">
    <property type="entry name" value="HTH_MARR_1"/>
    <property type="match status" value="1"/>
</dbReference>
<dbReference type="EMBL" id="JAHBCL010000027">
    <property type="protein sequence ID" value="MBS7527915.1"/>
    <property type="molecule type" value="Genomic_DNA"/>
</dbReference>
<gene>
    <name evidence="5" type="ORF">KHM83_14615</name>
</gene>
<dbReference type="PRINTS" id="PR00598">
    <property type="entry name" value="HTHMARR"/>
</dbReference>
<keyword evidence="3" id="KW-0804">Transcription</keyword>
<comment type="caution">
    <text evidence="5">The sequence shown here is derived from an EMBL/GenBank/DDBJ whole genome shotgun (WGS) entry which is preliminary data.</text>
</comment>
<evidence type="ECO:0000256" key="3">
    <source>
        <dbReference type="ARBA" id="ARBA00023163"/>
    </source>
</evidence>
<evidence type="ECO:0000313" key="5">
    <source>
        <dbReference type="EMBL" id="MBS7527915.1"/>
    </source>
</evidence>
<dbReference type="SMART" id="SM00347">
    <property type="entry name" value="HTH_MARR"/>
    <property type="match status" value="1"/>
</dbReference>
<feature type="domain" description="HTH marR-type" evidence="4">
    <location>
        <begin position="1"/>
        <end position="138"/>
    </location>
</feature>
<evidence type="ECO:0000259" key="4">
    <source>
        <dbReference type="PROSITE" id="PS50995"/>
    </source>
</evidence>
<keyword evidence="1" id="KW-0805">Transcription regulation</keyword>
<keyword evidence="2" id="KW-0238">DNA-binding</keyword>
<dbReference type="InterPro" id="IPR036390">
    <property type="entry name" value="WH_DNA-bd_sf"/>
</dbReference>
<evidence type="ECO:0000256" key="2">
    <source>
        <dbReference type="ARBA" id="ARBA00023125"/>
    </source>
</evidence>
<dbReference type="RefSeq" id="WP_213237774.1">
    <property type="nucleotide sequence ID" value="NZ_JAHBCL010000027.1"/>
</dbReference>
<dbReference type="Proteomes" id="UP000746471">
    <property type="component" value="Unassembled WGS sequence"/>
</dbReference>
<protein>
    <submittedName>
        <fullName evidence="5">MarR family transcriptional regulator</fullName>
    </submittedName>
</protein>
<accession>A0ABS5PRX1</accession>
<name>A0ABS5PRX1_9FIRM</name>
<dbReference type="PANTHER" id="PTHR42756:SF1">
    <property type="entry name" value="TRANSCRIPTIONAL REPRESSOR OF EMRAB OPERON"/>
    <property type="match status" value="1"/>
</dbReference>
<dbReference type="Gene3D" id="1.10.10.10">
    <property type="entry name" value="Winged helix-like DNA-binding domain superfamily/Winged helix DNA-binding domain"/>
    <property type="match status" value="1"/>
</dbReference>
<dbReference type="InterPro" id="IPR036388">
    <property type="entry name" value="WH-like_DNA-bd_sf"/>
</dbReference>
<dbReference type="InterPro" id="IPR000835">
    <property type="entry name" value="HTH_MarR-typ"/>
</dbReference>
<dbReference type="Pfam" id="PF01047">
    <property type="entry name" value="MarR"/>
    <property type="match status" value="1"/>
</dbReference>
<keyword evidence="6" id="KW-1185">Reference proteome</keyword>
<evidence type="ECO:0000313" key="6">
    <source>
        <dbReference type="Proteomes" id="UP000746471"/>
    </source>
</evidence>
<organism evidence="5 6">
    <name type="scientific">Fusibacter paucivorans</name>
    <dbReference type="NCBI Taxonomy" id="76009"/>
    <lineage>
        <taxon>Bacteria</taxon>
        <taxon>Bacillati</taxon>
        <taxon>Bacillota</taxon>
        <taxon>Clostridia</taxon>
        <taxon>Eubacteriales</taxon>
        <taxon>Eubacteriales Family XII. Incertae Sedis</taxon>
        <taxon>Fusibacter</taxon>
    </lineage>
</organism>